<proteinExistence type="predicted"/>
<keyword evidence="2" id="KW-1185">Reference proteome</keyword>
<protein>
    <submittedName>
        <fullName evidence="1">Uncharacterized protein</fullName>
    </submittedName>
</protein>
<evidence type="ECO:0000313" key="1">
    <source>
        <dbReference type="EMBL" id="KAK1766220.1"/>
    </source>
</evidence>
<feature type="non-terminal residue" evidence="1">
    <location>
        <position position="494"/>
    </location>
</feature>
<dbReference type="RefSeq" id="XP_060282433.1">
    <property type="nucleotide sequence ID" value="XM_060424695.1"/>
</dbReference>
<dbReference type="AlphaFoldDB" id="A0AAJ0BXC5"/>
<accession>A0AAJ0BXC5</accession>
<sequence length="494" mass="55209">MNGDALALVQKVYKESVQADVADGKIENNEDDGKWLQHFDGQFQELPAHFQGRLAEYFTNQANLHATLDVLSLEDGTGLDAHDTNGNRGQGSTSASFDLIGSISSRVELAVEVGKYLRPKDILNLYSVSRDFHDAINGFLTSSMRAWAEVMAPTSAKAFPFEIYKGTCVLDPAGRLENPDVYHSHGSLPGETEEHVVTKGEYTTNVIFTDNMPGRVRYVPSLVWLQMVVAREKRVRDILAALARGGHRVPPETHIVLKKLWLLMDMPSNFQRQVLMKNEKVFTDEDIYVAQLFFVKLYLRLNDPIFGPGAGMLMRPLLGQRTGLTPLWRFLRGKAFTSLREVVQLQVLYNMPLTTDQAETGLPVFGVPVESVGIGHLEGWGRGAKHLLRPDELVIAESTRRQLELPTHLEAMVAYGRVDLSTGSDLGPTLDEMYMSDDDLDEAAPDGERGIHGGCGNVPFRYREWTPKLARKMRWDALAAAERDAILDDDRDEI</sequence>
<dbReference type="GeneID" id="85307882"/>
<reference evidence="1" key="1">
    <citation type="submission" date="2023-06" db="EMBL/GenBank/DDBJ databases">
        <title>Genome-scale phylogeny and comparative genomics of the fungal order Sordariales.</title>
        <authorList>
            <consortium name="Lawrence Berkeley National Laboratory"/>
            <person name="Hensen N."/>
            <person name="Bonometti L."/>
            <person name="Westerberg I."/>
            <person name="Brannstrom I.O."/>
            <person name="Guillou S."/>
            <person name="Cros-Aarteil S."/>
            <person name="Calhoun S."/>
            <person name="Haridas S."/>
            <person name="Kuo A."/>
            <person name="Mondo S."/>
            <person name="Pangilinan J."/>
            <person name="Riley R."/>
            <person name="Labutti K."/>
            <person name="Andreopoulos B."/>
            <person name="Lipzen A."/>
            <person name="Chen C."/>
            <person name="Yanf M."/>
            <person name="Daum C."/>
            <person name="Ng V."/>
            <person name="Clum A."/>
            <person name="Steindorff A."/>
            <person name="Ohm R."/>
            <person name="Martin F."/>
            <person name="Silar P."/>
            <person name="Natvig D."/>
            <person name="Lalanne C."/>
            <person name="Gautier V."/>
            <person name="Ament-Velasquez S.L."/>
            <person name="Kruys A."/>
            <person name="Hutchinson M.I."/>
            <person name="Powell A.J."/>
            <person name="Barry K."/>
            <person name="Miller A.N."/>
            <person name="Grigoriev I.V."/>
            <person name="Debuchy R."/>
            <person name="Gladieux P."/>
            <person name="Thoren M.H."/>
            <person name="Johannesson H."/>
        </authorList>
    </citation>
    <scope>NUCLEOTIDE SEQUENCE</scope>
    <source>
        <strain evidence="1">8032-3</strain>
    </source>
</reference>
<gene>
    <name evidence="1" type="ORF">QBC33DRAFT_453620</name>
</gene>
<dbReference type="Proteomes" id="UP001244011">
    <property type="component" value="Unassembled WGS sequence"/>
</dbReference>
<comment type="caution">
    <text evidence="1">The sequence shown here is derived from an EMBL/GenBank/DDBJ whole genome shotgun (WGS) entry which is preliminary data.</text>
</comment>
<dbReference type="EMBL" id="MU839012">
    <property type="protein sequence ID" value="KAK1766220.1"/>
    <property type="molecule type" value="Genomic_DNA"/>
</dbReference>
<organism evidence="1 2">
    <name type="scientific">Phialemonium atrogriseum</name>
    <dbReference type="NCBI Taxonomy" id="1093897"/>
    <lineage>
        <taxon>Eukaryota</taxon>
        <taxon>Fungi</taxon>
        <taxon>Dikarya</taxon>
        <taxon>Ascomycota</taxon>
        <taxon>Pezizomycotina</taxon>
        <taxon>Sordariomycetes</taxon>
        <taxon>Sordariomycetidae</taxon>
        <taxon>Cephalothecales</taxon>
        <taxon>Cephalothecaceae</taxon>
        <taxon>Phialemonium</taxon>
    </lineage>
</organism>
<name>A0AAJ0BXC5_9PEZI</name>
<evidence type="ECO:0000313" key="2">
    <source>
        <dbReference type="Proteomes" id="UP001244011"/>
    </source>
</evidence>